<sequence>MRRLHGVTGEHVVYRNEVSHRFARAELLRRWRAGEVSRDEVCDADFLLVTAAQYHGVPAGHVCPVCESDDLRIVQWIHGEQLGRMAGTARSDEEIARIVASGREATVHTVEVCPRCRWNHLLTAVTATTR</sequence>
<gene>
    <name evidence="1" type="ORF">GX859_13390</name>
</gene>
<dbReference type="Proteomes" id="UP000557899">
    <property type="component" value="Unassembled WGS sequence"/>
</dbReference>
<name>A0A7X6SWI8_9CORY</name>
<protein>
    <submittedName>
        <fullName evidence="1">DUF5318 domain-containing protein</fullName>
    </submittedName>
</protein>
<evidence type="ECO:0000313" key="2">
    <source>
        <dbReference type="Proteomes" id="UP000557899"/>
    </source>
</evidence>
<evidence type="ECO:0000313" key="1">
    <source>
        <dbReference type="EMBL" id="NLA57259.1"/>
    </source>
</evidence>
<dbReference type="EMBL" id="JAAZHI010000264">
    <property type="protein sequence ID" value="NLA57259.1"/>
    <property type="molecule type" value="Genomic_DNA"/>
</dbReference>
<comment type="caution">
    <text evidence="1">The sequence shown here is derived from an EMBL/GenBank/DDBJ whole genome shotgun (WGS) entry which is preliminary data.</text>
</comment>
<dbReference type="Pfam" id="PF17249">
    <property type="entry name" value="DUF5318"/>
    <property type="match status" value="1"/>
</dbReference>
<proteinExistence type="predicted"/>
<dbReference type="AlphaFoldDB" id="A0A7X6SWI8"/>
<organism evidence="1 2">
    <name type="scientific">Corynebacterium humireducens</name>
    <dbReference type="NCBI Taxonomy" id="1223514"/>
    <lineage>
        <taxon>Bacteria</taxon>
        <taxon>Bacillati</taxon>
        <taxon>Actinomycetota</taxon>
        <taxon>Actinomycetes</taxon>
        <taxon>Mycobacteriales</taxon>
        <taxon>Corynebacteriaceae</taxon>
        <taxon>Corynebacterium</taxon>
    </lineage>
</organism>
<accession>A0A7X6SWI8</accession>
<reference evidence="1 2" key="1">
    <citation type="journal article" date="2020" name="Biotechnol. Biofuels">
        <title>New insights from the biogas microbiome by comprehensive genome-resolved metagenomics of nearly 1600 species originating from multiple anaerobic digesters.</title>
        <authorList>
            <person name="Campanaro S."/>
            <person name="Treu L."/>
            <person name="Rodriguez-R L.M."/>
            <person name="Kovalovszki A."/>
            <person name="Ziels R.M."/>
            <person name="Maus I."/>
            <person name="Zhu X."/>
            <person name="Kougias P.G."/>
            <person name="Basile A."/>
            <person name="Luo G."/>
            <person name="Schluter A."/>
            <person name="Konstantinidis K.T."/>
            <person name="Angelidaki I."/>
        </authorList>
    </citation>
    <scope>NUCLEOTIDE SEQUENCE [LARGE SCALE GENOMIC DNA]</scope>
    <source>
        <strain evidence="1">AS15tlH2ME_198</strain>
    </source>
</reference>
<dbReference type="InterPro" id="IPR035169">
    <property type="entry name" value="DUF5318"/>
</dbReference>